<name>A0AAE0FRV7_9CHLO</name>
<feature type="region of interest" description="Disordered" evidence="1">
    <location>
        <begin position="1545"/>
        <end position="1577"/>
    </location>
</feature>
<organism evidence="2 3">
    <name type="scientific">Cymbomonas tetramitiformis</name>
    <dbReference type="NCBI Taxonomy" id="36881"/>
    <lineage>
        <taxon>Eukaryota</taxon>
        <taxon>Viridiplantae</taxon>
        <taxon>Chlorophyta</taxon>
        <taxon>Pyramimonadophyceae</taxon>
        <taxon>Pyramimonadales</taxon>
        <taxon>Pyramimonadaceae</taxon>
        <taxon>Cymbomonas</taxon>
    </lineage>
</organism>
<feature type="compositionally biased region" description="Basic and acidic residues" evidence="1">
    <location>
        <begin position="1783"/>
        <end position="1792"/>
    </location>
</feature>
<gene>
    <name evidence="2" type="ORF">CYMTET_27138</name>
</gene>
<dbReference type="EMBL" id="LGRX02014798">
    <property type="protein sequence ID" value="KAK3264096.1"/>
    <property type="molecule type" value="Genomic_DNA"/>
</dbReference>
<dbReference type="Proteomes" id="UP001190700">
    <property type="component" value="Unassembled WGS sequence"/>
</dbReference>
<feature type="compositionally biased region" description="Low complexity" evidence="1">
    <location>
        <begin position="1757"/>
        <end position="1768"/>
    </location>
</feature>
<comment type="caution">
    <text evidence="2">The sequence shown here is derived from an EMBL/GenBank/DDBJ whole genome shotgun (WGS) entry which is preliminary data.</text>
</comment>
<evidence type="ECO:0000313" key="2">
    <source>
        <dbReference type="EMBL" id="KAK3264096.1"/>
    </source>
</evidence>
<evidence type="ECO:0000313" key="3">
    <source>
        <dbReference type="Proteomes" id="UP001190700"/>
    </source>
</evidence>
<keyword evidence="3" id="KW-1185">Reference proteome</keyword>
<reference evidence="2 3" key="1">
    <citation type="journal article" date="2015" name="Genome Biol. Evol.">
        <title>Comparative Genomics of a Bacterivorous Green Alga Reveals Evolutionary Causalities and Consequences of Phago-Mixotrophic Mode of Nutrition.</title>
        <authorList>
            <person name="Burns J.A."/>
            <person name="Paasch A."/>
            <person name="Narechania A."/>
            <person name="Kim E."/>
        </authorList>
    </citation>
    <scope>NUCLEOTIDE SEQUENCE [LARGE SCALE GENOMIC DNA]</scope>
    <source>
        <strain evidence="2 3">PLY_AMNH</strain>
    </source>
</reference>
<feature type="region of interest" description="Disordered" evidence="1">
    <location>
        <begin position="1699"/>
        <end position="1719"/>
    </location>
</feature>
<protein>
    <submittedName>
        <fullName evidence="2">Uncharacterized protein</fullName>
    </submittedName>
</protein>
<sequence length="1792" mass="191681">MDLGVGGPAMRLAEGSPGSALSLTSYNGYASFGTTFSALNDQAGSSIGSVELKLSGTMCVGGELLDSFANPRSPDFTLVKGAVAFVGVVPRTSRVYVDVPTVSLQYYLRDAVGHAQVVSENLTVHMQLAVNGTTLAQSECFAPNATSGAAECRHTLSGDILNTFTTEEGELHATVAAIYGGRQVALSETQVVRLAPRAVHPSLEVVGMVVAMPESPRFSGESFTTVVHANTGGYALITFGLVIKYASNIVQFQSYAGDAKYESPDVNTWWTGDVIVSTSGLAQGVDDADVTGADITVFSVTFNVVATETGVFSDVLNCTIIEMVSRHIDTLTTQAALVTDARDGAFYSAQLEVVEHSIVGIYAFADSAEIVNTAIFNGIAQQRIVTVMKVWSKLGTEAAADITERSCVVYQADGDWDPENTLGTSALDSCVVEAAEHHRKGLSSVRVDAALVGASDLRGSLFFRVWFPKDVSMSSTDFELGAIYGMERPDRCGAQMFQDAQVSVFAQFGVNDGGVAPVDNVLVSCFSMLTSSNPSVVSADGTTISGWYPGSATISVGGEYWNEAGMTRPTMTVDVVTDAVYTAQISAVLITGANWEMSTTSVERDPTVEGSTTHVQASLSQSLNKEGDEGVIYTYAFLSDGRYIIISSDDGLMVTLEDGGEAFMGVRYAELNGETYPVGYVPTGAVSGGGDRLMQVAWANPCRSDTVIAQGTGGVNVVLATPAYAVINATCTRLTHRSDVSMEPLTSIPTFCRYAVVMHFSDDTIVDMTEDARTVLNITDGASQLELFITDITEYRAVRVPYDSTSAGEATVRAAFQDYAAAASITATLVFTVVRADYIALWPTPWPAYDGSSAVWEDVLSPICGSNIYQRAKVQLYLFLTDGSRWDVSEEAEFSSDNTYMLGVSDDVLVPTGTAGFASVKGTYFGMSSTSVPIEVSSVALDVTDIVHSTAWEEQHTFSALVDTERRLQIAVTLSDETHLEDMVGGTQTSWLPASSVANFVSSRTEVIDLSAEGVATLHGNYPEEIELNAVMRCGSWRSAYDNVWANMLPEEHDVKLGNQFGAQVEATASGELTDIPIYIQTGNGTLNVFDLLLTFNDAHLRATACDQGTGWDNSFTCTINDPRNEVLITGVEISTVASGLVHVATVTIYVEGGFEQSAITTTIQGLEIDTADGIVRYDQSLASASGYAYVAVADRRRHALSSDAAYAVAHQSRLAQQQTAMERIEHRQLLQSASDAPVWGDLDGDGRFNCFDVQDLQRWVLELPGYLNPEDNLTAVQREYLDPTLDFIVHPDDTSTCPSGWTGGTPCPSPKDKLYLHLVYANYLRFVAVSNALPQYSLEHLVQEPEYESSELEVLVSVFDKHSQLSTDTAKLRFELRTSRNEQMEITVGYDTERYTNDTVAVTAISNGEGEHYVRAAGPAANDGKWHNESAVGLAIYLVTYEESTALTDVERSYCFMGCVEENAEHAPRHLRNRCEAGFAFPTTPPPFPHQSPNHLDLYWPPPARPSKYYPNPPWTTPSPPAFPPEASDGYECGPYPCLTNPVVTDPVVTDPGSTSTTGSSGSSSSSDSDGKGTSSAGFETAAAIACAAALAATVAAAGGYTLYKRGLRVPTGESTAQQQPLKRSRTYEENPLFQMSLSNAEGSNFRVEPSDSCTSAVTQNPLVSLRDQHRAVGAASTDFFAGIDFTAVRNPLTVADAGSFDGTGEDLPGPPPPSQTSVVVTNPLADPTWSSDVYSTLAADTSGCLFDGPAPPLSPLVSPVASPPSSQGHAGGGDFSQLDYNEIRRKLSHH</sequence>
<accession>A0AAE0FRV7</accession>
<feature type="region of interest" description="Disordered" evidence="1">
    <location>
        <begin position="1750"/>
        <end position="1792"/>
    </location>
</feature>
<evidence type="ECO:0000256" key="1">
    <source>
        <dbReference type="SAM" id="MobiDB-lite"/>
    </source>
</evidence>
<proteinExistence type="predicted"/>